<dbReference type="InterPro" id="IPR006121">
    <property type="entry name" value="HMA_dom"/>
</dbReference>
<evidence type="ECO:0000313" key="3">
    <source>
        <dbReference type="EMBL" id="CAK9201468.1"/>
    </source>
</evidence>
<dbReference type="InterPro" id="IPR036163">
    <property type="entry name" value="HMA_dom_sf"/>
</dbReference>
<dbReference type="PANTHER" id="PTHR22814">
    <property type="entry name" value="COPPER TRANSPORT PROTEIN ATOX1-RELATED"/>
    <property type="match status" value="1"/>
</dbReference>
<dbReference type="PANTHER" id="PTHR22814:SF336">
    <property type="entry name" value="HEAVY METAL-ASSOCIATED ISOPRENYLATED PLANT PROTEIN 23"/>
    <property type="match status" value="1"/>
</dbReference>
<proteinExistence type="predicted"/>
<dbReference type="CDD" id="cd00371">
    <property type="entry name" value="HMA"/>
    <property type="match status" value="1"/>
</dbReference>
<dbReference type="PROSITE" id="PS50846">
    <property type="entry name" value="HMA_2"/>
    <property type="match status" value="1"/>
</dbReference>
<evidence type="ECO:0000313" key="4">
    <source>
        <dbReference type="Proteomes" id="UP001497512"/>
    </source>
</evidence>
<dbReference type="EMBL" id="OZ019905">
    <property type="protein sequence ID" value="CAK9201468.1"/>
    <property type="molecule type" value="Genomic_DNA"/>
</dbReference>
<feature type="domain" description="HMA" evidence="2">
    <location>
        <begin position="44"/>
        <end position="109"/>
    </location>
</feature>
<evidence type="ECO:0000256" key="1">
    <source>
        <dbReference type="ARBA" id="ARBA00022723"/>
    </source>
</evidence>
<dbReference type="Pfam" id="PF00403">
    <property type="entry name" value="HMA"/>
    <property type="match status" value="1"/>
</dbReference>
<reference evidence="3" key="1">
    <citation type="submission" date="2024-02" db="EMBL/GenBank/DDBJ databases">
        <authorList>
            <consortium name="ELIXIR-Norway"/>
            <consortium name="Elixir Norway"/>
        </authorList>
    </citation>
    <scope>NUCLEOTIDE SEQUENCE</scope>
</reference>
<organism evidence="3 4">
    <name type="scientific">Sphagnum troendelagicum</name>
    <dbReference type="NCBI Taxonomy" id="128251"/>
    <lineage>
        <taxon>Eukaryota</taxon>
        <taxon>Viridiplantae</taxon>
        <taxon>Streptophyta</taxon>
        <taxon>Embryophyta</taxon>
        <taxon>Bryophyta</taxon>
        <taxon>Sphagnophytina</taxon>
        <taxon>Sphagnopsida</taxon>
        <taxon>Sphagnales</taxon>
        <taxon>Sphagnaceae</taxon>
        <taxon>Sphagnum</taxon>
    </lineage>
</organism>
<dbReference type="Proteomes" id="UP001497512">
    <property type="component" value="Chromosome 13"/>
</dbReference>
<keyword evidence="4" id="KW-1185">Reference proteome</keyword>
<protein>
    <recommendedName>
        <fullName evidence="2">HMA domain-containing protein</fullName>
    </recommendedName>
</protein>
<gene>
    <name evidence="3" type="ORF">CSSPTR1EN2_LOCUS5922</name>
</gene>
<keyword evidence="1" id="KW-0479">Metal-binding</keyword>
<sequence length="193" mass="22750">MSMGLNEVFCRQREEPSWIPVDRLGSNRDRPVQGSPFSRSGRYLQYIELNVPMCCTKCQEKVREELLDMEGVYSVLCDQQSQRVTITASNYVDPLRVLRKVKRIKKKSEFWVENTLLHADAHEYAAGLNSTGPRSYNRFQRSQYTLPSSSRTFFDPYHNTMTSFDPYHTTYNLPPYAQSYYTQYDPYPSCYYY</sequence>
<accession>A0ABP0TPZ8</accession>
<dbReference type="SUPFAM" id="SSF55008">
    <property type="entry name" value="HMA, heavy metal-associated domain"/>
    <property type="match status" value="1"/>
</dbReference>
<dbReference type="Gene3D" id="3.30.70.100">
    <property type="match status" value="1"/>
</dbReference>
<name>A0ABP0TPZ8_9BRYO</name>
<evidence type="ECO:0000259" key="2">
    <source>
        <dbReference type="PROSITE" id="PS50846"/>
    </source>
</evidence>